<comment type="subcellular location">
    <subcellularLocation>
        <location evidence="1 7">Cell membrane</location>
        <topology evidence="1 7">Multi-pass membrane protein</topology>
    </subcellularLocation>
</comment>
<keyword evidence="10" id="KW-1185">Reference proteome</keyword>
<dbReference type="CDD" id="cd06261">
    <property type="entry name" value="TM_PBP2"/>
    <property type="match status" value="1"/>
</dbReference>
<dbReference type="EMBL" id="SACN01000002">
    <property type="protein sequence ID" value="RVT90980.1"/>
    <property type="molecule type" value="Genomic_DNA"/>
</dbReference>
<dbReference type="OrthoDB" id="9807402at2"/>
<keyword evidence="2 7" id="KW-0813">Transport</keyword>
<dbReference type="InterPro" id="IPR035906">
    <property type="entry name" value="MetI-like_sf"/>
</dbReference>
<dbReference type="SUPFAM" id="SSF161098">
    <property type="entry name" value="MetI-like"/>
    <property type="match status" value="1"/>
</dbReference>
<dbReference type="PANTHER" id="PTHR43163">
    <property type="entry name" value="DIPEPTIDE TRANSPORT SYSTEM PERMEASE PROTEIN DPPB-RELATED"/>
    <property type="match status" value="1"/>
</dbReference>
<keyword evidence="3" id="KW-1003">Cell membrane</keyword>
<evidence type="ECO:0000256" key="5">
    <source>
        <dbReference type="ARBA" id="ARBA00022989"/>
    </source>
</evidence>
<dbReference type="GO" id="GO:0005886">
    <property type="term" value="C:plasma membrane"/>
    <property type="evidence" value="ECO:0007669"/>
    <property type="project" value="UniProtKB-SubCell"/>
</dbReference>
<keyword evidence="5 7" id="KW-1133">Transmembrane helix</keyword>
<dbReference type="Pfam" id="PF19300">
    <property type="entry name" value="BPD_transp_1_N"/>
    <property type="match status" value="1"/>
</dbReference>
<feature type="transmembrane region" description="Helical" evidence="7">
    <location>
        <begin position="288"/>
        <end position="311"/>
    </location>
</feature>
<keyword evidence="4 7" id="KW-0812">Transmembrane</keyword>
<evidence type="ECO:0000256" key="3">
    <source>
        <dbReference type="ARBA" id="ARBA00022475"/>
    </source>
</evidence>
<gene>
    <name evidence="9" type="ORF">EOD43_15725</name>
</gene>
<dbReference type="InterPro" id="IPR045621">
    <property type="entry name" value="BPD_transp_1_N"/>
</dbReference>
<evidence type="ECO:0000256" key="4">
    <source>
        <dbReference type="ARBA" id="ARBA00022692"/>
    </source>
</evidence>
<feature type="transmembrane region" description="Helical" evidence="7">
    <location>
        <begin position="242"/>
        <end position="268"/>
    </location>
</feature>
<evidence type="ECO:0000256" key="2">
    <source>
        <dbReference type="ARBA" id="ARBA00022448"/>
    </source>
</evidence>
<feature type="transmembrane region" description="Helical" evidence="7">
    <location>
        <begin position="188"/>
        <end position="208"/>
    </location>
</feature>
<evidence type="ECO:0000256" key="7">
    <source>
        <dbReference type="RuleBase" id="RU363032"/>
    </source>
</evidence>
<evidence type="ECO:0000256" key="6">
    <source>
        <dbReference type="ARBA" id="ARBA00023136"/>
    </source>
</evidence>
<feature type="domain" description="ABC transmembrane type-1" evidence="8">
    <location>
        <begin position="108"/>
        <end position="307"/>
    </location>
</feature>
<evidence type="ECO:0000313" key="9">
    <source>
        <dbReference type="EMBL" id="RVT90980.1"/>
    </source>
</evidence>
<dbReference type="PROSITE" id="PS50928">
    <property type="entry name" value="ABC_TM1"/>
    <property type="match status" value="1"/>
</dbReference>
<sequence>MTAGGRSGGMRGMVLLRATIPHLRKLAVLLLVISTLLFFLLRQAGDPAYVLAGAGATPEQLAAIREAYGLDRPLFVQYLSYIWNILHFDFGRSLLTHDSALGTVLARFPQTLQLAVSAMAFSILIAIPLGAWLGARPERAERRFVSAIVFVLQGAPGFVLALLFIQLFAVQLMWLPSVGYSATDWRTWVLPTLSLTTFTAPSLTRMIAANVGEAMREDYIRTARAYGAGFTTLLWRHALPNALLGASALIGVQFAHLLSGSAVIETIYSWPGMGWLLLESVQTLDFPVVQAEVFVIAILVFLVNLLTDLGFRLLDPRLRV</sequence>
<dbReference type="Proteomes" id="UP000282971">
    <property type="component" value="Unassembled WGS sequence"/>
</dbReference>
<protein>
    <submittedName>
        <fullName evidence="9">ABC transporter permease</fullName>
    </submittedName>
</protein>
<name>A0A437LZZ0_9SPHN</name>
<dbReference type="Gene3D" id="1.10.3720.10">
    <property type="entry name" value="MetI-like"/>
    <property type="match status" value="1"/>
</dbReference>
<comment type="similarity">
    <text evidence="7">Belongs to the binding-protein-dependent transport system permease family.</text>
</comment>
<evidence type="ECO:0000259" key="8">
    <source>
        <dbReference type="PROSITE" id="PS50928"/>
    </source>
</evidence>
<organism evidence="9 10">
    <name type="scientific">Sphingomonas crocodyli</name>
    <dbReference type="NCBI Taxonomy" id="1979270"/>
    <lineage>
        <taxon>Bacteria</taxon>
        <taxon>Pseudomonadati</taxon>
        <taxon>Pseudomonadota</taxon>
        <taxon>Alphaproteobacteria</taxon>
        <taxon>Sphingomonadales</taxon>
        <taxon>Sphingomonadaceae</taxon>
        <taxon>Sphingomonas</taxon>
    </lineage>
</organism>
<dbReference type="Pfam" id="PF00528">
    <property type="entry name" value="BPD_transp_1"/>
    <property type="match status" value="1"/>
</dbReference>
<dbReference type="InterPro" id="IPR000515">
    <property type="entry name" value="MetI-like"/>
</dbReference>
<dbReference type="AlphaFoldDB" id="A0A437LZZ0"/>
<feature type="transmembrane region" description="Helical" evidence="7">
    <location>
        <begin position="114"/>
        <end position="135"/>
    </location>
</feature>
<accession>A0A437LZZ0</accession>
<proteinExistence type="inferred from homology"/>
<comment type="caution">
    <text evidence="9">The sequence shown here is derived from an EMBL/GenBank/DDBJ whole genome shotgun (WGS) entry which is preliminary data.</text>
</comment>
<reference evidence="9 10" key="1">
    <citation type="submission" date="2019-01" db="EMBL/GenBank/DDBJ databases">
        <authorList>
            <person name="Chen W.-M."/>
        </authorList>
    </citation>
    <scope>NUCLEOTIDE SEQUENCE [LARGE SCALE GENOMIC DNA]</scope>
    <source>
        <strain evidence="9 10">CCP-7</strain>
    </source>
</reference>
<dbReference type="PANTHER" id="PTHR43163:SF6">
    <property type="entry name" value="DIPEPTIDE TRANSPORT SYSTEM PERMEASE PROTEIN DPPB-RELATED"/>
    <property type="match status" value="1"/>
</dbReference>
<keyword evidence="6 7" id="KW-0472">Membrane</keyword>
<evidence type="ECO:0000256" key="1">
    <source>
        <dbReference type="ARBA" id="ARBA00004651"/>
    </source>
</evidence>
<dbReference type="RefSeq" id="WP_127744995.1">
    <property type="nucleotide sequence ID" value="NZ_SACN01000002.1"/>
</dbReference>
<feature type="transmembrane region" description="Helical" evidence="7">
    <location>
        <begin position="147"/>
        <end position="168"/>
    </location>
</feature>
<dbReference type="GO" id="GO:0055085">
    <property type="term" value="P:transmembrane transport"/>
    <property type="evidence" value="ECO:0007669"/>
    <property type="project" value="InterPro"/>
</dbReference>
<evidence type="ECO:0000313" key="10">
    <source>
        <dbReference type="Proteomes" id="UP000282971"/>
    </source>
</evidence>